<dbReference type="EMBL" id="JACVVK020000180">
    <property type="protein sequence ID" value="KAK7486379.1"/>
    <property type="molecule type" value="Genomic_DNA"/>
</dbReference>
<dbReference type="Proteomes" id="UP001519460">
    <property type="component" value="Unassembled WGS sequence"/>
</dbReference>
<evidence type="ECO:0000313" key="1">
    <source>
        <dbReference type="EMBL" id="KAK7486379.1"/>
    </source>
</evidence>
<reference evidence="1 2" key="1">
    <citation type="journal article" date="2023" name="Sci. Data">
        <title>Genome assembly of the Korean intertidal mud-creeper Batillaria attramentaria.</title>
        <authorList>
            <person name="Patra A.K."/>
            <person name="Ho P.T."/>
            <person name="Jun S."/>
            <person name="Lee S.J."/>
            <person name="Kim Y."/>
            <person name="Won Y.J."/>
        </authorList>
    </citation>
    <scope>NUCLEOTIDE SEQUENCE [LARGE SCALE GENOMIC DNA]</scope>
    <source>
        <strain evidence="1">Wonlab-2016</strain>
    </source>
</reference>
<name>A0ABD0KGU6_9CAEN</name>
<comment type="caution">
    <text evidence="1">The sequence shown here is derived from an EMBL/GenBank/DDBJ whole genome shotgun (WGS) entry which is preliminary data.</text>
</comment>
<organism evidence="1 2">
    <name type="scientific">Batillaria attramentaria</name>
    <dbReference type="NCBI Taxonomy" id="370345"/>
    <lineage>
        <taxon>Eukaryota</taxon>
        <taxon>Metazoa</taxon>
        <taxon>Spiralia</taxon>
        <taxon>Lophotrochozoa</taxon>
        <taxon>Mollusca</taxon>
        <taxon>Gastropoda</taxon>
        <taxon>Caenogastropoda</taxon>
        <taxon>Sorbeoconcha</taxon>
        <taxon>Cerithioidea</taxon>
        <taxon>Batillariidae</taxon>
        <taxon>Batillaria</taxon>
    </lineage>
</organism>
<sequence length="113" mass="13338">MIPWLSDLRHHYIQGTPCHIVYRKYTLTLYLPRQTYVLVSVLYWVQKLIPALDKEILRRRNDRPVMTGTLHVGRLIILDCKQFNGQGLRIRPAECLWSVGEILLEFGCSLDWD</sequence>
<accession>A0ABD0KGU6</accession>
<protein>
    <submittedName>
        <fullName evidence="1">Uncharacterized protein</fullName>
    </submittedName>
</protein>
<evidence type="ECO:0000313" key="2">
    <source>
        <dbReference type="Proteomes" id="UP001519460"/>
    </source>
</evidence>
<gene>
    <name evidence="1" type="ORF">BaRGS_00022427</name>
</gene>
<keyword evidence="2" id="KW-1185">Reference proteome</keyword>
<dbReference type="AlphaFoldDB" id="A0ABD0KGU6"/>
<proteinExistence type="predicted"/>